<feature type="non-terminal residue" evidence="2">
    <location>
        <position position="1"/>
    </location>
</feature>
<dbReference type="AlphaFoldDB" id="A0A820IGV2"/>
<evidence type="ECO:0000313" key="3">
    <source>
        <dbReference type="Proteomes" id="UP000663868"/>
    </source>
</evidence>
<name>A0A820IGV2_9BILA</name>
<reference evidence="2" key="1">
    <citation type="submission" date="2021-02" db="EMBL/GenBank/DDBJ databases">
        <authorList>
            <person name="Nowell W R."/>
        </authorList>
    </citation>
    <scope>NUCLEOTIDE SEQUENCE</scope>
</reference>
<gene>
    <name evidence="2" type="ORF">KXQ929_LOCUS45839</name>
</gene>
<organism evidence="2 3">
    <name type="scientific">Adineta steineri</name>
    <dbReference type="NCBI Taxonomy" id="433720"/>
    <lineage>
        <taxon>Eukaryota</taxon>
        <taxon>Metazoa</taxon>
        <taxon>Spiralia</taxon>
        <taxon>Gnathifera</taxon>
        <taxon>Rotifera</taxon>
        <taxon>Eurotatoria</taxon>
        <taxon>Bdelloidea</taxon>
        <taxon>Adinetida</taxon>
        <taxon>Adinetidae</taxon>
        <taxon>Adineta</taxon>
    </lineage>
</organism>
<evidence type="ECO:0000256" key="1">
    <source>
        <dbReference type="SAM" id="MobiDB-lite"/>
    </source>
</evidence>
<feature type="region of interest" description="Disordered" evidence="1">
    <location>
        <begin position="137"/>
        <end position="177"/>
    </location>
</feature>
<proteinExistence type="predicted"/>
<dbReference type="EMBL" id="CAJOBB010014616">
    <property type="protein sequence ID" value="CAF4306752.1"/>
    <property type="molecule type" value="Genomic_DNA"/>
</dbReference>
<sequence length="189" mass="19805">MSNNPLTQVGFASGPLAPTTVAAALSAASYSGATAVTSVISNILNPTAAVTNPIPQAPVVSSPGIRSNVSFVTPAAVNLPTPPLPTQQTPIPPPQVIIPPPPPPPTLLEEPPIPIGLKAALEQSPHQQQYPSISLVLPTNKSEPINDEKPTASLINVDDPSATLSQQEELSVKGREQRHLLMQKLNQRR</sequence>
<dbReference type="Proteomes" id="UP000663868">
    <property type="component" value="Unassembled WGS sequence"/>
</dbReference>
<evidence type="ECO:0000313" key="2">
    <source>
        <dbReference type="EMBL" id="CAF4306752.1"/>
    </source>
</evidence>
<comment type="caution">
    <text evidence="2">The sequence shown here is derived from an EMBL/GenBank/DDBJ whole genome shotgun (WGS) entry which is preliminary data.</text>
</comment>
<protein>
    <submittedName>
        <fullName evidence="2">Uncharacterized protein</fullName>
    </submittedName>
</protein>
<accession>A0A820IGV2</accession>